<dbReference type="InterPro" id="IPR032979">
    <property type="entry name" value="ENGase"/>
</dbReference>
<evidence type="ECO:0000259" key="2">
    <source>
        <dbReference type="Pfam" id="PF03644"/>
    </source>
</evidence>
<feature type="compositionally biased region" description="Polar residues" evidence="1">
    <location>
        <begin position="394"/>
        <end position="404"/>
    </location>
</feature>
<dbReference type="GO" id="GO:0033925">
    <property type="term" value="F:mannosyl-glycoprotein endo-beta-N-acetylglucosaminidase activity"/>
    <property type="evidence" value="ECO:0007669"/>
    <property type="project" value="InterPro"/>
</dbReference>
<dbReference type="PANTHER" id="PTHR13246">
    <property type="entry name" value="ENDO BETA N-ACETYLGLUCOSAMINIDASE"/>
    <property type="match status" value="1"/>
</dbReference>
<dbReference type="Gene3D" id="3.20.20.80">
    <property type="entry name" value="Glycosidases"/>
    <property type="match status" value="1"/>
</dbReference>
<feature type="domain" description="Cytosolic endo-beta-N-acetylglucosaminidase TIM barrel" evidence="2">
    <location>
        <begin position="134"/>
        <end position="455"/>
    </location>
</feature>
<sequence>MTSLSRRTLLRVGAVGAGAAALGAHSSSSPARAETGSVLGTTEPFVAPAMTQAEPGFPAGPLSRGFLIDDLADWTPETIQYAQNFRSAVPLRERIPHDPDTQAHPDLSAGTQYMALEIDYEGSSYQPRAQIDGAEGYAWTQRFWPYYDVWGSWHGQMVEDSTYEDGPYGLIDLPNPGFVEMAHLHGARAIGGWFWPREGEFGAYVQQREDGSFPVADAMIAMRRYFGFDGFFINQEAAITAQDAEQLAEMFRYLRAEDPDHYLCYYDAVLPDGELDYQNCLNEKNLPWLGTPKDRLADSIFINYDWPKADPGLSGSAEAVRAAGFDPLQVGFAGVEHQKGGFDPREVFGDLAHPGAEPPLSMANFVSQSYWSRAGEDTLTVEGRRRFRTLEQQFFSGPSGSPATSGRVIDPTPDGRTDVLNPERYDGVAHMIIEKSTLDALPIRTTFGIGVGSHFRLDGRVVSTRPWNNAGIGQVNPTWQYWTEPELPVGEVFLDETIAWEDATSLGIDSDATEVELHLFKTALSLRPGSFASARIRSPGAVKAAVVLTHDDGSRSQVALHPGAPDEGGWVLHRGPILPRATRRTVTRVSLKLSSEAALSLNLGEALLVKNSEITVPAAPTGFSGEVASSDGDTRAVQFGWEQQDAAEFWDLIHVDGEQRTWLGRTRRDRLYVHAVPAGGSIQLMATSADGSRSEAASTAA</sequence>
<dbReference type="KEGG" id="brz:CFK38_08970"/>
<reference evidence="4" key="1">
    <citation type="submission" date="2017-09" db="EMBL/GenBank/DDBJ databases">
        <title>Brachybacterium sp. VM2412.</title>
        <authorList>
            <person name="Tak E.J."/>
            <person name="Bae J.-W."/>
        </authorList>
    </citation>
    <scope>NUCLEOTIDE SEQUENCE [LARGE SCALE GENOMIC DNA]</scope>
    <source>
        <strain evidence="4">VM2412</strain>
    </source>
</reference>
<dbReference type="EMBL" id="CP023563">
    <property type="protein sequence ID" value="ATG51642.1"/>
    <property type="molecule type" value="Genomic_DNA"/>
</dbReference>
<evidence type="ECO:0000256" key="1">
    <source>
        <dbReference type="SAM" id="MobiDB-lite"/>
    </source>
</evidence>
<gene>
    <name evidence="3" type="ORF">CFK38_08970</name>
</gene>
<dbReference type="PROSITE" id="PS51318">
    <property type="entry name" value="TAT"/>
    <property type="match status" value="1"/>
</dbReference>
<evidence type="ECO:0000313" key="3">
    <source>
        <dbReference type="EMBL" id="ATG51642.1"/>
    </source>
</evidence>
<evidence type="ECO:0000313" key="4">
    <source>
        <dbReference type="Proteomes" id="UP000218165"/>
    </source>
</evidence>
<keyword evidence="4" id="KW-1185">Reference proteome</keyword>
<protein>
    <recommendedName>
        <fullName evidence="2">Cytosolic endo-beta-N-acetylglucosaminidase TIM barrel domain-containing protein</fullName>
    </recommendedName>
</protein>
<dbReference type="AlphaFoldDB" id="A0A291GNJ7"/>
<organism evidence="3 4">
    <name type="scientific">Brachybacterium vulturis</name>
    <dbReference type="NCBI Taxonomy" id="2017484"/>
    <lineage>
        <taxon>Bacteria</taxon>
        <taxon>Bacillati</taxon>
        <taxon>Actinomycetota</taxon>
        <taxon>Actinomycetes</taxon>
        <taxon>Micrococcales</taxon>
        <taxon>Dermabacteraceae</taxon>
        <taxon>Brachybacterium</taxon>
    </lineage>
</organism>
<dbReference type="PANTHER" id="PTHR13246:SF1">
    <property type="entry name" value="CYTOSOLIC ENDO-BETA-N-ACETYLGLUCOSAMINIDASE"/>
    <property type="match status" value="1"/>
</dbReference>
<feature type="region of interest" description="Disordered" evidence="1">
    <location>
        <begin position="394"/>
        <end position="417"/>
    </location>
</feature>
<dbReference type="GO" id="GO:0005829">
    <property type="term" value="C:cytosol"/>
    <property type="evidence" value="ECO:0007669"/>
    <property type="project" value="UniProtKB-SubCell"/>
</dbReference>
<dbReference type="Gene3D" id="2.60.120.260">
    <property type="entry name" value="Galactose-binding domain-like"/>
    <property type="match status" value="1"/>
</dbReference>
<dbReference type="Pfam" id="PF03644">
    <property type="entry name" value="Glyco_hydro_85"/>
    <property type="match status" value="1"/>
</dbReference>
<dbReference type="Proteomes" id="UP000218165">
    <property type="component" value="Chromosome"/>
</dbReference>
<dbReference type="InterPro" id="IPR005201">
    <property type="entry name" value="TIM_ENGase"/>
</dbReference>
<dbReference type="RefSeq" id="WP_096802766.1">
    <property type="nucleotide sequence ID" value="NZ_CP023563.1"/>
</dbReference>
<accession>A0A291GNJ7</accession>
<dbReference type="OrthoDB" id="1089471at2"/>
<proteinExistence type="predicted"/>
<dbReference type="InterPro" id="IPR006311">
    <property type="entry name" value="TAT_signal"/>
</dbReference>
<name>A0A291GNJ7_9MICO</name>